<dbReference type="OrthoDB" id="361835at2759"/>
<keyword evidence="3" id="KW-1185">Reference proteome</keyword>
<organism evidence="2 3">
    <name type="scientific">Triparma columacea</name>
    <dbReference type="NCBI Taxonomy" id="722753"/>
    <lineage>
        <taxon>Eukaryota</taxon>
        <taxon>Sar</taxon>
        <taxon>Stramenopiles</taxon>
        <taxon>Ochrophyta</taxon>
        <taxon>Bolidophyceae</taxon>
        <taxon>Parmales</taxon>
        <taxon>Triparmaceae</taxon>
        <taxon>Triparma</taxon>
    </lineage>
</organism>
<dbReference type="AlphaFoldDB" id="A0A9W7L6H3"/>
<proteinExistence type="predicted"/>
<comment type="caution">
    <text evidence="2">The sequence shown here is derived from an EMBL/GenBank/DDBJ whole genome shotgun (WGS) entry which is preliminary data.</text>
</comment>
<evidence type="ECO:0000313" key="2">
    <source>
        <dbReference type="EMBL" id="GMI33196.1"/>
    </source>
</evidence>
<evidence type="ECO:0000313" key="3">
    <source>
        <dbReference type="Proteomes" id="UP001165065"/>
    </source>
</evidence>
<feature type="compositionally biased region" description="Gly residues" evidence="1">
    <location>
        <begin position="59"/>
        <end position="77"/>
    </location>
</feature>
<accession>A0A9W7L6H3</accession>
<feature type="region of interest" description="Disordered" evidence="1">
    <location>
        <begin position="55"/>
        <end position="77"/>
    </location>
</feature>
<evidence type="ECO:0000256" key="1">
    <source>
        <dbReference type="SAM" id="MobiDB-lite"/>
    </source>
</evidence>
<protein>
    <submittedName>
        <fullName evidence="2">Uncharacterized protein</fullName>
    </submittedName>
</protein>
<dbReference type="Proteomes" id="UP001165065">
    <property type="component" value="Unassembled WGS sequence"/>
</dbReference>
<reference evidence="3" key="1">
    <citation type="journal article" date="2023" name="Commun. Biol.">
        <title>Genome analysis of Parmales, the sister group of diatoms, reveals the evolutionary specialization of diatoms from phago-mixotrophs to photoautotrophs.</title>
        <authorList>
            <person name="Ban H."/>
            <person name="Sato S."/>
            <person name="Yoshikawa S."/>
            <person name="Yamada K."/>
            <person name="Nakamura Y."/>
            <person name="Ichinomiya M."/>
            <person name="Sato N."/>
            <person name="Blanc-Mathieu R."/>
            <person name="Endo H."/>
            <person name="Kuwata A."/>
            <person name="Ogata H."/>
        </authorList>
    </citation>
    <scope>NUCLEOTIDE SEQUENCE [LARGE SCALE GENOMIC DNA]</scope>
</reference>
<gene>
    <name evidence="2" type="ORF">TrCOL_g6023</name>
</gene>
<name>A0A9W7L6H3_9STRA</name>
<sequence>MAQNYVIEFGILPPADATELYKIYLERKRNPQAAAKAVVKKSKAKSAKATPMIIDETGGDTGFEGGGGMEGIGRGAL</sequence>
<dbReference type="EMBL" id="BRYA01000812">
    <property type="protein sequence ID" value="GMI33196.1"/>
    <property type="molecule type" value="Genomic_DNA"/>
</dbReference>